<keyword evidence="1" id="KW-0812">Transmembrane</keyword>
<evidence type="ECO:0008006" key="4">
    <source>
        <dbReference type="Google" id="ProtNLM"/>
    </source>
</evidence>
<dbReference type="OrthoDB" id="3828660at2"/>
<protein>
    <recommendedName>
        <fullName evidence="4">Integral membrane protein</fullName>
    </recommendedName>
</protein>
<accession>A0A5C4LVB2</accession>
<feature type="transmembrane region" description="Helical" evidence="1">
    <location>
        <begin position="6"/>
        <end position="25"/>
    </location>
</feature>
<name>A0A5C4LVB2_9PSEU</name>
<comment type="caution">
    <text evidence="2">The sequence shown here is derived from an EMBL/GenBank/DDBJ whole genome shotgun (WGS) entry which is preliminary data.</text>
</comment>
<dbReference type="Proteomes" id="UP000305546">
    <property type="component" value="Unassembled WGS sequence"/>
</dbReference>
<keyword evidence="1" id="KW-1133">Transmembrane helix</keyword>
<organism evidence="2 3">
    <name type="scientific">Amycolatopsis alkalitolerans</name>
    <dbReference type="NCBI Taxonomy" id="2547244"/>
    <lineage>
        <taxon>Bacteria</taxon>
        <taxon>Bacillati</taxon>
        <taxon>Actinomycetota</taxon>
        <taxon>Actinomycetes</taxon>
        <taxon>Pseudonocardiales</taxon>
        <taxon>Pseudonocardiaceae</taxon>
        <taxon>Amycolatopsis</taxon>
    </lineage>
</organism>
<keyword evidence="3" id="KW-1185">Reference proteome</keyword>
<sequence length="121" mass="12594">MIPGFTVVVAVASLIVAAWSFLLAARNREPRRVLLSGLALVEVLLVAQLVIGVVLLIAGGRPGNLVTFLAYLISSLVIIPAGAGWALAERSRSSTVILGVACVAIPVMELRLHEIWGGASA</sequence>
<dbReference type="RefSeq" id="WP_139098925.1">
    <property type="nucleotide sequence ID" value="NZ_VDFW01000023.1"/>
</dbReference>
<keyword evidence="1" id="KW-0472">Membrane</keyword>
<evidence type="ECO:0000256" key="1">
    <source>
        <dbReference type="SAM" id="Phobius"/>
    </source>
</evidence>
<feature type="transmembrane region" description="Helical" evidence="1">
    <location>
        <begin position="65"/>
        <end position="88"/>
    </location>
</feature>
<evidence type="ECO:0000313" key="3">
    <source>
        <dbReference type="Proteomes" id="UP000305546"/>
    </source>
</evidence>
<feature type="transmembrane region" description="Helical" evidence="1">
    <location>
        <begin position="37"/>
        <end position="59"/>
    </location>
</feature>
<dbReference type="AlphaFoldDB" id="A0A5C4LVB2"/>
<reference evidence="2 3" key="1">
    <citation type="submission" date="2019-06" db="EMBL/GenBank/DDBJ databases">
        <title>Amycolatopsis alkalitolerans sp. nov., isolated from Gastrodia elata Blume.</title>
        <authorList>
            <person name="Narsing Rao M.P."/>
            <person name="Li W.J."/>
        </authorList>
    </citation>
    <scope>NUCLEOTIDE SEQUENCE [LARGE SCALE GENOMIC DNA]</scope>
    <source>
        <strain evidence="2 3">SYSUP0005</strain>
    </source>
</reference>
<proteinExistence type="predicted"/>
<dbReference type="EMBL" id="VDFW01000023">
    <property type="protein sequence ID" value="TNC22847.1"/>
    <property type="molecule type" value="Genomic_DNA"/>
</dbReference>
<evidence type="ECO:0000313" key="2">
    <source>
        <dbReference type="EMBL" id="TNC22847.1"/>
    </source>
</evidence>
<gene>
    <name evidence="2" type="ORF">FG385_23370</name>
</gene>